<dbReference type="SUPFAM" id="SSF52833">
    <property type="entry name" value="Thioredoxin-like"/>
    <property type="match status" value="1"/>
</dbReference>
<dbReference type="GO" id="GO:0005737">
    <property type="term" value="C:cytoplasm"/>
    <property type="evidence" value="ECO:0007669"/>
    <property type="project" value="TreeGrafter"/>
</dbReference>
<feature type="domain" description="Phosducin" evidence="3">
    <location>
        <begin position="57"/>
        <end position="206"/>
    </location>
</feature>
<dbReference type="VEuPathDB" id="FungiDB:AB675_2638"/>
<dbReference type="STRING" id="1664694.A0A0N0NRK9"/>
<protein>
    <submittedName>
        <fullName evidence="4">Phosducin-like protein C2A9.09</fullName>
    </submittedName>
</protein>
<dbReference type="GeneID" id="28734506"/>
<gene>
    <name evidence="4" type="ORF">AB675_2638</name>
</gene>
<organism evidence="4 5">
    <name type="scientific">Cyphellophora attinorum</name>
    <dbReference type="NCBI Taxonomy" id="1664694"/>
    <lineage>
        <taxon>Eukaryota</taxon>
        <taxon>Fungi</taxon>
        <taxon>Dikarya</taxon>
        <taxon>Ascomycota</taxon>
        <taxon>Pezizomycotina</taxon>
        <taxon>Eurotiomycetes</taxon>
        <taxon>Chaetothyriomycetidae</taxon>
        <taxon>Chaetothyriales</taxon>
        <taxon>Cyphellophoraceae</taxon>
        <taxon>Cyphellophora</taxon>
    </lineage>
</organism>
<dbReference type="InterPro" id="IPR051498">
    <property type="entry name" value="Phosducin-like_chap/apop_reg"/>
</dbReference>
<reference evidence="4 5" key="1">
    <citation type="submission" date="2015-06" db="EMBL/GenBank/DDBJ databases">
        <title>Draft genome of the ant-associated black yeast Phialophora attae CBS 131958.</title>
        <authorList>
            <person name="Moreno L.F."/>
            <person name="Stielow B.J."/>
            <person name="de Hoog S."/>
            <person name="Vicente V.A."/>
            <person name="Weiss V.A."/>
            <person name="de Vries M."/>
            <person name="Cruz L.M."/>
            <person name="Souza E.M."/>
        </authorList>
    </citation>
    <scope>NUCLEOTIDE SEQUENCE [LARGE SCALE GENOMIC DNA]</scope>
    <source>
        <strain evidence="4 5">CBS 131958</strain>
    </source>
</reference>
<accession>A0A0N0NRK9</accession>
<evidence type="ECO:0000313" key="4">
    <source>
        <dbReference type="EMBL" id="KPI44969.1"/>
    </source>
</evidence>
<dbReference type="GO" id="GO:0006457">
    <property type="term" value="P:protein folding"/>
    <property type="evidence" value="ECO:0007669"/>
    <property type="project" value="TreeGrafter"/>
</dbReference>
<evidence type="ECO:0000313" key="5">
    <source>
        <dbReference type="Proteomes" id="UP000038010"/>
    </source>
</evidence>
<dbReference type="Gene3D" id="3.40.30.10">
    <property type="entry name" value="Glutaredoxin"/>
    <property type="match status" value="1"/>
</dbReference>
<feature type="region of interest" description="Disordered" evidence="2">
    <location>
        <begin position="217"/>
        <end position="256"/>
    </location>
</feature>
<dbReference type="OrthoDB" id="45518at2759"/>
<keyword evidence="5" id="KW-1185">Reference proteome</keyword>
<dbReference type="PANTHER" id="PTHR45809">
    <property type="entry name" value="VIRAL IAP-ASSOCIATED FACTOR HOMOLOG"/>
    <property type="match status" value="1"/>
</dbReference>
<name>A0A0N0NRK9_9EURO</name>
<dbReference type="Pfam" id="PF02114">
    <property type="entry name" value="Phosducin"/>
    <property type="match status" value="1"/>
</dbReference>
<dbReference type="InterPro" id="IPR024253">
    <property type="entry name" value="Phosducin_thioredoxin-like_dom"/>
</dbReference>
<evidence type="ECO:0000256" key="1">
    <source>
        <dbReference type="ARBA" id="ARBA00009686"/>
    </source>
</evidence>
<sequence>MPVQVPIDNPNADTEWNDILRAHKIIPEKPKDPEPAIQEALLAAHQRAHDNRLEDKTLSELDDLEDLEDDDFLESYRQKRLAEMNELSQASKFGSVLPLQKAEYAREVTEASREAWVVVVMGSNGSEPKNATESRVLEQLLPQLASKYPEVKILSIRADLCVENYPERNTPTILIYKDTNIAKQVVTLGFLNGVKTSLRNLELLLVEVGAVKEGDTRLRDMDADGEPGEKDRRTGIRSGGVGKGARVEDGDDDDWD</sequence>
<dbReference type="PANTHER" id="PTHR45809:SF3">
    <property type="entry name" value="VIRAL IAP-ASSOCIATED FACTOR HOMOLOG"/>
    <property type="match status" value="1"/>
</dbReference>
<feature type="compositionally biased region" description="Basic and acidic residues" evidence="2">
    <location>
        <begin position="217"/>
        <end position="234"/>
    </location>
</feature>
<dbReference type="Proteomes" id="UP000038010">
    <property type="component" value="Unassembled WGS sequence"/>
</dbReference>
<comment type="caution">
    <text evidence="4">The sequence shown here is derived from an EMBL/GenBank/DDBJ whole genome shotgun (WGS) entry which is preliminary data.</text>
</comment>
<dbReference type="InterPro" id="IPR036249">
    <property type="entry name" value="Thioredoxin-like_sf"/>
</dbReference>
<dbReference type="RefSeq" id="XP_018004932.1">
    <property type="nucleotide sequence ID" value="XM_018142626.1"/>
</dbReference>
<dbReference type="AlphaFoldDB" id="A0A0N0NRK9"/>
<dbReference type="CDD" id="cd02988">
    <property type="entry name" value="Phd_like_VIAF"/>
    <property type="match status" value="1"/>
</dbReference>
<proteinExistence type="inferred from homology"/>
<comment type="similarity">
    <text evidence="1">Belongs to the phosducin family.</text>
</comment>
<dbReference type="EMBL" id="LFJN01000002">
    <property type="protein sequence ID" value="KPI44969.1"/>
    <property type="molecule type" value="Genomic_DNA"/>
</dbReference>
<evidence type="ECO:0000259" key="3">
    <source>
        <dbReference type="Pfam" id="PF02114"/>
    </source>
</evidence>
<evidence type="ECO:0000256" key="2">
    <source>
        <dbReference type="SAM" id="MobiDB-lite"/>
    </source>
</evidence>